<dbReference type="AlphaFoldDB" id="A0A4V6NPB6"/>
<name>A0A4V6NPB6_9FIRM</name>
<proteinExistence type="predicted"/>
<comment type="caution">
    <text evidence="2">The sequence shown here is derived from an EMBL/GenBank/DDBJ whole genome shotgun (WGS) entry which is preliminary data.</text>
</comment>
<dbReference type="GO" id="GO:0042626">
    <property type="term" value="F:ATPase-coupled transmembrane transporter activity"/>
    <property type="evidence" value="ECO:0007669"/>
    <property type="project" value="TreeGrafter"/>
</dbReference>
<dbReference type="GO" id="GO:0016887">
    <property type="term" value="F:ATP hydrolysis activity"/>
    <property type="evidence" value="ECO:0007669"/>
    <property type="project" value="InterPro"/>
</dbReference>
<dbReference type="GO" id="GO:0005524">
    <property type="term" value="F:ATP binding"/>
    <property type="evidence" value="ECO:0007669"/>
    <property type="project" value="InterPro"/>
</dbReference>
<dbReference type="InterPro" id="IPR027417">
    <property type="entry name" value="P-loop_NTPase"/>
</dbReference>
<evidence type="ECO:0000313" key="2">
    <source>
        <dbReference type="EMBL" id="TCO73120.1"/>
    </source>
</evidence>
<organism evidence="2 3">
    <name type="scientific">Marinisporobacter balticus</name>
    <dbReference type="NCBI Taxonomy" id="2018667"/>
    <lineage>
        <taxon>Bacteria</taxon>
        <taxon>Bacillati</taxon>
        <taxon>Bacillota</taxon>
        <taxon>Clostridia</taxon>
        <taxon>Peptostreptococcales</taxon>
        <taxon>Thermotaleaceae</taxon>
        <taxon>Marinisporobacter</taxon>
    </lineage>
</organism>
<evidence type="ECO:0000259" key="1">
    <source>
        <dbReference type="Pfam" id="PF00005"/>
    </source>
</evidence>
<dbReference type="Gene3D" id="3.40.50.300">
    <property type="entry name" value="P-loop containing nucleotide triphosphate hydrolases"/>
    <property type="match status" value="1"/>
</dbReference>
<dbReference type="Proteomes" id="UP000294919">
    <property type="component" value="Unassembled WGS sequence"/>
</dbReference>
<evidence type="ECO:0000313" key="3">
    <source>
        <dbReference type="Proteomes" id="UP000294919"/>
    </source>
</evidence>
<dbReference type="InterPro" id="IPR039421">
    <property type="entry name" value="Type_1_exporter"/>
</dbReference>
<dbReference type="PANTHER" id="PTHR24221">
    <property type="entry name" value="ATP-BINDING CASSETTE SUB-FAMILY B"/>
    <property type="match status" value="1"/>
</dbReference>
<sequence length="61" mass="6798">MSLPEGYNTLLGEDGIKLSGGEEQRISIARAILKDSSIVILDEVTSYSDIENDYYLNMKID</sequence>
<dbReference type="Pfam" id="PF00005">
    <property type="entry name" value="ABC_tran"/>
    <property type="match status" value="1"/>
</dbReference>
<gene>
    <name evidence="2" type="ORF">EV214_11622</name>
</gene>
<dbReference type="OrthoDB" id="1699242at2"/>
<dbReference type="PANTHER" id="PTHR24221:SF654">
    <property type="entry name" value="ATP-BINDING CASSETTE SUB-FAMILY B MEMBER 6"/>
    <property type="match status" value="1"/>
</dbReference>
<keyword evidence="3" id="KW-1185">Reference proteome</keyword>
<accession>A0A4V6NPB6</accession>
<protein>
    <submittedName>
        <fullName evidence="2">ABC transporter family protein</fullName>
    </submittedName>
</protein>
<dbReference type="RefSeq" id="WP_132245918.1">
    <property type="nucleotide sequence ID" value="NZ_SLWV01000016.1"/>
</dbReference>
<reference evidence="2 3" key="1">
    <citation type="submission" date="2019-03" db="EMBL/GenBank/DDBJ databases">
        <title>Genomic Encyclopedia of Type Strains, Phase IV (KMG-IV): sequencing the most valuable type-strain genomes for metagenomic binning, comparative biology and taxonomic classification.</title>
        <authorList>
            <person name="Goeker M."/>
        </authorList>
    </citation>
    <scope>NUCLEOTIDE SEQUENCE [LARGE SCALE GENOMIC DNA]</scope>
    <source>
        <strain evidence="2 3">DSM 102940</strain>
    </source>
</reference>
<feature type="domain" description="ABC transporter" evidence="1">
    <location>
        <begin position="7"/>
        <end position="46"/>
    </location>
</feature>
<dbReference type="SUPFAM" id="SSF52540">
    <property type="entry name" value="P-loop containing nucleoside triphosphate hydrolases"/>
    <property type="match status" value="1"/>
</dbReference>
<dbReference type="EMBL" id="SLWV01000016">
    <property type="protein sequence ID" value="TCO73120.1"/>
    <property type="molecule type" value="Genomic_DNA"/>
</dbReference>
<dbReference type="InterPro" id="IPR003439">
    <property type="entry name" value="ABC_transporter-like_ATP-bd"/>
</dbReference>